<comment type="caution">
    <text evidence="6">The sequence shown here is derived from an EMBL/GenBank/DDBJ whole genome shotgun (WGS) entry which is preliminary data.</text>
</comment>
<evidence type="ECO:0000256" key="3">
    <source>
        <dbReference type="ARBA" id="ARBA00023163"/>
    </source>
</evidence>
<keyword evidence="2 4" id="KW-0238">DNA-binding</keyword>
<evidence type="ECO:0000313" key="6">
    <source>
        <dbReference type="EMBL" id="PTU31904.1"/>
    </source>
</evidence>
<dbReference type="InterPro" id="IPR001647">
    <property type="entry name" value="HTH_TetR"/>
</dbReference>
<dbReference type="PANTHER" id="PTHR47506:SF1">
    <property type="entry name" value="HTH-TYPE TRANSCRIPTIONAL REGULATOR YJDC"/>
    <property type="match status" value="1"/>
</dbReference>
<dbReference type="Proteomes" id="UP000244248">
    <property type="component" value="Unassembled WGS sequence"/>
</dbReference>
<evidence type="ECO:0000256" key="2">
    <source>
        <dbReference type="ARBA" id="ARBA00023125"/>
    </source>
</evidence>
<keyword evidence="1" id="KW-0805">Transcription regulation</keyword>
<reference evidence="6 7" key="1">
    <citation type="submission" date="2018-04" db="EMBL/GenBank/DDBJ databases">
        <title>Novel species isolated from glacier.</title>
        <authorList>
            <person name="Liu Q."/>
            <person name="Xin Y.-H."/>
        </authorList>
    </citation>
    <scope>NUCLEOTIDE SEQUENCE [LARGE SCALE GENOMIC DNA]</scope>
    <source>
        <strain evidence="6 7">GT1R17</strain>
    </source>
</reference>
<evidence type="ECO:0000256" key="4">
    <source>
        <dbReference type="PROSITE-ProRule" id="PRU00335"/>
    </source>
</evidence>
<dbReference type="Pfam" id="PF00440">
    <property type="entry name" value="TetR_N"/>
    <property type="match status" value="1"/>
</dbReference>
<keyword evidence="7" id="KW-1185">Reference proteome</keyword>
<dbReference type="Gene3D" id="1.10.357.10">
    <property type="entry name" value="Tetracycline Repressor, domain 2"/>
    <property type="match status" value="1"/>
</dbReference>
<dbReference type="PROSITE" id="PS50977">
    <property type="entry name" value="HTH_TETR_2"/>
    <property type="match status" value="1"/>
</dbReference>
<dbReference type="AlphaFoldDB" id="A0A2T5MH43"/>
<dbReference type="OrthoDB" id="270177at2"/>
<dbReference type="GO" id="GO:0003677">
    <property type="term" value="F:DNA binding"/>
    <property type="evidence" value="ECO:0007669"/>
    <property type="project" value="UniProtKB-UniRule"/>
</dbReference>
<protein>
    <recommendedName>
        <fullName evidence="5">HTH tetR-type domain-containing protein</fullName>
    </recommendedName>
</protein>
<proteinExistence type="predicted"/>
<gene>
    <name evidence="6" type="ORF">CJD38_04255</name>
</gene>
<dbReference type="PRINTS" id="PR00455">
    <property type="entry name" value="HTHTETR"/>
</dbReference>
<dbReference type="PANTHER" id="PTHR47506">
    <property type="entry name" value="TRANSCRIPTIONAL REGULATORY PROTEIN"/>
    <property type="match status" value="1"/>
</dbReference>
<evidence type="ECO:0000256" key="1">
    <source>
        <dbReference type="ARBA" id="ARBA00023015"/>
    </source>
</evidence>
<sequence length="212" mass="23561">MAKALKPIRVPRLSRADQKTKRTETMLEAAWTLFCEKGYESSTMDEVAEIAGVSRYPVYYAFGDKQNLFLELWKKKVSSVLNTIESGSKKGATLRFNLEALAQWTVNEHATNPHLVDGLFYVVQTIGLSRPDIAKKLQAVSTDVVDHIEAIIESSTLEPGQKLRAPARAVATHVIAMVNGLSNMRSATSKVSINTKDLLDTLLTITVRETRR</sequence>
<dbReference type="EMBL" id="QANS01000002">
    <property type="protein sequence ID" value="PTU31904.1"/>
    <property type="molecule type" value="Genomic_DNA"/>
</dbReference>
<name>A0A2T5MH43_9GAMM</name>
<organism evidence="6 7">
    <name type="scientific">Stenotrophobium rhamnosiphilum</name>
    <dbReference type="NCBI Taxonomy" id="2029166"/>
    <lineage>
        <taxon>Bacteria</taxon>
        <taxon>Pseudomonadati</taxon>
        <taxon>Pseudomonadota</taxon>
        <taxon>Gammaproteobacteria</taxon>
        <taxon>Nevskiales</taxon>
        <taxon>Nevskiaceae</taxon>
        <taxon>Stenotrophobium</taxon>
    </lineage>
</organism>
<dbReference type="SUPFAM" id="SSF46689">
    <property type="entry name" value="Homeodomain-like"/>
    <property type="match status" value="1"/>
</dbReference>
<evidence type="ECO:0000259" key="5">
    <source>
        <dbReference type="PROSITE" id="PS50977"/>
    </source>
</evidence>
<accession>A0A2T5MH43</accession>
<feature type="DNA-binding region" description="H-T-H motif" evidence="4">
    <location>
        <begin position="43"/>
        <end position="62"/>
    </location>
</feature>
<feature type="domain" description="HTH tetR-type" evidence="5">
    <location>
        <begin position="20"/>
        <end position="80"/>
    </location>
</feature>
<dbReference type="RefSeq" id="WP_107939095.1">
    <property type="nucleotide sequence ID" value="NZ_QANS01000002.1"/>
</dbReference>
<keyword evidence="3" id="KW-0804">Transcription</keyword>
<evidence type="ECO:0000313" key="7">
    <source>
        <dbReference type="Proteomes" id="UP000244248"/>
    </source>
</evidence>
<dbReference type="InterPro" id="IPR009057">
    <property type="entry name" value="Homeodomain-like_sf"/>
</dbReference>